<dbReference type="GO" id="GO:0009617">
    <property type="term" value="P:response to bacterium"/>
    <property type="evidence" value="ECO:0007669"/>
    <property type="project" value="TreeGrafter"/>
</dbReference>
<dbReference type="AlphaFoldDB" id="A0A8U7NK33"/>
<dbReference type="PROSITE" id="PS50835">
    <property type="entry name" value="IG_LIKE"/>
    <property type="match status" value="1"/>
</dbReference>
<name>A0A8U7NK33_CORMO</name>
<keyword evidence="6" id="KW-1015">Disulfide bond</keyword>
<dbReference type="PANTHER" id="PTHR19433">
    <property type="entry name" value="T-CELL RECEPTOR ALPHA CHAIN V REGION-RELATED"/>
    <property type="match status" value="1"/>
</dbReference>
<dbReference type="InterPro" id="IPR013783">
    <property type="entry name" value="Ig-like_fold"/>
</dbReference>
<feature type="region of interest" description="Disordered" evidence="8">
    <location>
        <begin position="153"/>
        <end position="204"/>
    </location>
</feature>
<keyword evidence="10" id="KW-1185">Reference proteome</keyword>
<evidence type="ECO:0000313" key="10">
    <source>
        <dbReference type="Proteomes" id="UP000694553"/>
    </source>
</evidence>
<evidence type="ECO:0000313" key="9">
    <source>
        <dbReference type="Ensembl" id="ENSCMUP00000034555.1"/>
    </source>
</evidence>
<keyword evidence="5" id="KW-0472">Membrane</keyword>
<accession>A0A8U7NK33</accession>
<evidence type="ECO:0000256" key="8">
    <source>
        <dbReference type="SAM" id="MobiDB-lite"/>
    </source>
</evidence>
<dbReference type="Pfam" id="PF07686">
    <property type="entry name" value="V-set"/>
    <property type="match status" value="1"/>
</dbReference>
<dbReference type="Ensembl" id="ENSCMUT00000034589.1">
    <property type="protein sequence ID" value="ENSCMUP00000034555.1"/>
    <property type="gene ID" value="ENSCMUG00000017097.1"/>
</dbReference>
<evidence type="ECO:0000256" key="5">
    <source>
        <dbReference type="ARBA" id="ARBA00023136"/>
    </source>
</evidence>
<evidence type="ECO:0000256" key="6">
    <source>
        <dbReference type="ARBA" id="ARBA00023157"/>
    </source>
</evidence>
<dbReference type="InterPro" id="IPR036179">
    <property type="entry name" value="Ig-like_dom_sf"/>
</dbReference>
<organism evidence="9 10">
    <name type="scientific">Corvus moneduloides</name>
    <name type="common">New Caledonian crow</name>
    <dbReference type="NCBI Taxonomy" id="1196302"/>
    <lineage>
        <taxon>Eukaryota</taxon>
        <taxon>Metazoa</taxon>
        <taxon>Chordata</taxon>
        <taxon>Craniata</taxon>
        <taxon>Vertebrata</taxon>
        <taxon>Euteleostomi</taxon>
        <taxon>Archelosauria</taxon>
        <taxon>Archosauria</taxon>
        <taxon>Dinosauria</taxon>
        <taxon>Saurischia</taxon>
        <taxon>Theropoda</taxon>
        <taxon>Coelurosauria</taxon>
        <taxon>Aves</taxon>
        <taxon>Neognathae</taxon>
        <taxon>Neoaves</taxon>
        <taxon>Telluraves</taxon>
        <taxon>Australaves</taxon>
        <taxon>Passeriformes</taxon>
        <taxon>Corvoidea</taxon>
        <taxon>Corvidae</taxon>
        <taxon>Corvus</taxon>
    </lineage>
</organism>
<feature type="compositionally biased region" description="Low complexity" evidence="8">
    <location>
        <begin position="171"/>
        <end position="181"/>
    </location>
</feature>
<keyword evidence="4" id="KW-0391">Immunity</keyword>
<evidence type="ECO:0000256" key="4">
    <source>
        <dbReference type="ARBA" id="ARBA00022859"/>
    </source>
</evidence>
<evidence type="ECO:0000256" key="3">
    <source>
        <dbReference type="ARBA" id="ARBA00022729"/>
    </source>
</evidence>
<dbReference type="Proteomes" id="UP000694553">
    <property type="component" value="Unassembled WGS sequence"/>
</dbReference>
<dbReference type="InterPro" id="IPR052051">
    <property type="entry name" value="TCR_complex_component"/>
</dbReference>
<dbReference type="Gene3D" id="2.60.40.10">
    <property type="entry name" value="Immunoglobulins"/>
    <property type="match status" value="1"/>
</dbReference>
<evidence type="ECO:0000256" key="2">
    <source>
        <dbReference type="ARBA" id="ARBA00022475"/>
    </source>
</evidence>
<reference evidence="10" key="1">
    <citation type="submission" date="2019-10" db="EMBL/GenBank/DDBJ databases">
        <title>Corvus moneduloides (New Caledonian crow) genome, bCorMon1, primary haplotype.</title>
        <authorList>
            <person name="Rutz C."/>
            <person name="Fungtammasan C."/>
            <person name="Mountcastle J."/>
            <person name="Formenti G."/>
            <person name="Chow W."/>
            <person name="Howe K."/>
            <person name="Steele M.P."/>
            <person name="Fernandes J."/>
            <person name="Gilbert M.T.P."/>
            <person name="Fedrigo O."/>
            <person name="Jarvis E.D."/>
            <person name="Gemmell N."/>
        </authorList>
    </citation>
    <scope>NUCLEOTIDE SEQUENCE [LARGE SCALE GENOMIC DNA]</scope>
</reference>
<dbReference type="SMART" id="SM00406">
    <property type="entry name" value="IGv"/>
    <property type="match status" value="1"/>
</dbReference>
<evidence type="ECO:0000256" key="7">
    <source>
        <dbReference type="ARBA" id="ARBA00023180"/>
    </source>
</evidence>
<proteinExistence type="predicted"/>
<dbReference type="PANTHER" id="PTHR19433:SF111">
    <property type="entry name" value="T CELL RECEPTOR ALPHA VARIABLE 4"/>
    <property type="match status" value="1"/>
</dbReference>
<keyword evidence="7" id="KW-0325">Glycoprotein</keyword>
<dbReference type="GO" id="GO:0005886">
    <property type="term" value="C:plasma membrane"/>
    <property type="evidence" value="ECO:0007669"/>
    <property type="project" value="UniProtKB-SubCell"/>
</dbReference>
<keyword evidence="2" id="KW-1003">Cell membrane</keyword>
<dbReference type="SUPFAM" id="SSF48726">
    <property type="entry name" value="Immunoglobulin"/>
    <property type="match status" value="1"/>
</dbReference>
<evidence type="ECO:0000256" key="1">
    <source>
        <dbReference type="ARBA" id="ARBA00004236"/>
    </source>
</evidence>
<dbReference type="InterPro" id="IPR007110">
    <property type="entry name" value="Ig-like_dom"/>
</dbReference>
<protein>
    <submittedName>
        <fullName evidence="9">Uncharacterized protein</fullName>
    </submittedName>
</protein>
<comment type="subcellular location">
    <subcellularLocation>
        <location evidence="1">Cell membrane</location>
    </subcellularLocation>
</comment>
<sequence length="236" mass="25277">MRRGRGAALAALAAVLLGARGWQWRWRWPGLGLASAWDQHWARDSSLALLLLLSLFAPTVQQEARLETTEGTGINISCSHPKIQTNDWIQWYRHLPGRGPELLAVTVKESKELPDIAGGLWVSADRRSSALWLRRPRRGDAAVYYCARGDTGRGAGAAAGHEPPRAGPGGSAAPSCAASPRTPRPTQPLHGRRTHGSHSLPPALTHSMFAGSLAEVTGKSPSLSLGKSLCLVLERG</sequence>
<reference evidence="9" key="2">
    <citation type="submission" date="2025-08" db="UniProtKB">
        <authorList>
            <consortium name="Ensembl"/>
        </authorList>
    </citation>
    <scope>IDENTIFICATION</scope>
</reference>
<reference evidence="9" key="3">
    <citation type="submission" date="2025-09" db="UniProtKB">
        <authorList>
            <consortium name="Ensembl"/>
        </authorList>
    </citation>
    <scope>IDENTIFICATION</scope>
</reference>
<dbReference type="InterPro" id="IPR013106">
    <property type="entry name" value="Ig_V-set"/>
</dbReference>
<keyword evidence="3" id="KW-0732">Signal</keyword>
<dbReference type="GO" id="GO:0002376">
    <property type="term" value="P:immune system process"/>
    <property type="evidence" value="ECO:0007669"/>
    <property type="project" value="UniProtKB-KW"/>
</dbReference>